<dbReference type="SUPFAM" id="SSF53448">
    <property type="entry name" value="Nucleotide-diphospho-sugar transferases"/>
    <property type="match status" value="2"/>
</dbReference>
<dbReference type="PANTHER" id="PTHR11675:SF134">
    <property type="entry name" value="N-ACETYLGALACTOSAMINYLTRANSFERASE 4-RELATED"/>
    <property type="match status" value="1"/>
</dbReference>
<feature type="domain" description="Galactosyltransferase C-terminal" evidence="7">
    <location>
        <begin position="437"/>
        <end position="510"/>
    </location>
</feature>
<evidence type="ECO:0000256" key="1">
    <source>
        <dbReference type="ARBA" id="ARBA00022679"/>
    </source>
</evidence>
<dbReference type="InterPro" id="IPR027791">
    <property type="entry name" value="Galactosyl_T_C"/>
</dbReference>
<evidence type="ECO:0000256" key="2">
    <source>
        <dbReference type="ARBA" id="ARBA00023157"/>
    </source>
</evidence>
<keyword evidence="5" id="KW-1133">Transmembrane helix</keyword>
<evidence type="ECO:0000256" key="3">
    <source>
        <dbReference type="ARBA" id="ARBA00023180"/>
    </source>
</evidence>
<dbReference type="Proteomes" id="UP001530293">
    <property type="component" value="Unassembled WGS sequence"/>
</dbReference>
<keyword evidence="5" id="KW-0472">Membrane</keyword>
<sequence length="1247" mass="141169">MARRPPTGPAFTIGGANNQQRNRRSQSIGIMRLLSCVGFVIVMLGMHLYSRALRAVSSGNIIYNSYSGGVVETSSSSSHREEKMRRDNKVHANAKGADSDKEAMTYNNDNMELDDASNQISKNNLLGDQSHNHLESIDGVISATDDDANANSNLAVLEGGSSSSSSSNTYKTPWHGAPPPTPPYWLESDPDDSFERIYLTNTERKKYKHLRNLGANGDVNGVKGIKHYFNPMCRHYRFDESILPTVSVIMTTQNEPDNWVSISVESILARTPPHLLREVIVVDDNGMPGHHGLPENIRKNVDESEWEYIQSLSPKVKVIHHDDREGCARSRLTGAKAATGEVLMFVDSHIEMESSTWYHHLVAPIMENPHTIAMQLIDIIDDLGTKGYGDGVGMGQYGIVNTEFWFGYQGDRFGDYMEPIDPTNFTQSELDERKKMKYLAEKPTAREPYETPFGPGSLFAIRADEFWRLGGYDEGLYVWGGENTEMAFKMWMCGGRMLMVPCSRVGHMYRQHKESDGRGALTRWPPTLPQEMTDRLGCAYKNGTYTGKFIVLRHPADNFTRITTRNNLRVMETWVGDHPAKYAYYKRLFGQTTLKPEFQLFIDQWRVDPVAQKQVQIKKENQCHDFEWFDKHVFMRLTGRHHPWHPDNKKYLQVSCGNHKAKSCDLCPQGHGKDWCHGDCTWCTSSEQCFPADDWSKMCEVKKGGLRSSSIKKEVVPEESVVSDAEAFEMKESDQIDVANEVAVLHLEKRERARLSEDMVQSDNHLTLSVVLPCGFEHEFFIRTAESIFYQTPKEILKEIVIVDDASDPPLQDSWPAEEAEKFGVKYVRVDSALGLIGAKQAGAEAATGDIIVFFDCHVKPAENYWVPYVKAVQENYKRVVIPTITSLNVDKWEEFGRPAPGGGGMSKCYLTFDAEFKWTTDNTTFVPIMSGGLLAISRKWFFEIGGYDSTMKGWGGENLDQSLRIWTCGGEIVSAPESYVAHMWRAGNDPKTKAKYKVGAGDAIKNRARAVKAHLGRWYEKTLTFPSFQDWRGKELDTSSINDSFSNLKCENFEWYLNRFKHIYRDAGVLPSEVFQIEVVSSIQDEESPPLCLELNSMRWTNFGSADDIVLRECVGSSANEPRSIWWHGSSRLSDGKCCGSLRAWNTDQCIDGRHPEIGSSKLETYTCDLDSGLEAFLQPSKDNNDELTLRLGRNNNHVCVRVNEDALFEFVQCDKATKFRKRHAFTPIEYELLSSDSKSVWQEVQ</sequence>
<feature type="domain" description="Glycosyltransferase 2-like" evidence="6">
    <location>
        <begin position="769"/>
        <end position="901"/>
    </location>
</feature>
<feature type="region of interest" description="Disordered" evidence="4">
    <location>
        <begin position="72"/>
        <end position="102"/>
    </location>
</feature>
<keyword evidence="3" id="KW-0325">Glycoprotein</keyword>
<dbReference type="Pfam" id="PF00535">
    <property type="entry name" value="Glycos_transf_2"/>
    <property type="match status" value="2"/>
</dbReference>
<accession>A0ABD3N8A6</accession>
<evidence type="ECO:0000256" key="4">
    <source>
        <dbReference type="SAM" id="MobiDB-lite"/>
    </source>
</evidence>
<comment type="caution">
    <text evidence="8">The sequence shown here is derived from an EMBL/GenBank/DDBJ whole genome shotgun (WGS) entry which is preliminary data.</text>
</comment>
<feature type="region of interest" description="Disordered" evidence="4">
    <location>
        <begin position="1"/>
        <end position="22"/>
    </location>
</feature>
<evidence type="ECO:0000313" key="8">
    <source>
        <dbReference type="EMBL" id="KAL3772273.1"/>
    </source>
</evidence>
<organism evidence="8 9">
    <name type="scientific">Discostella pseudostelligera</name>
    <dbReference type="NCBI Taxonomy" id="259834"/>
    <lineage>
        <taxon>Eukaryota</taxon>
        <taxon>Sar</taxon>
        <taxon>Stramenopiles</taxon>
        <taxon>Ochrophyta</taxon>
        <taxon>Bacillariophyta</taxon>
        <taxon>Coscinodiscophyceae</taxon>
        <taxon>Thalassiosirophycidae</taxon>
        <taxon>Stephanodiscales</taxon>
        <taxon>Stephanodiscaceae</taxon>
        <taxon>Discostella</taxon>
    </lineage>
</organism>
<feature type="region of interest" description="Disordered" evidence="4">
    <location>
        <begin position="158"/>
        <end position="177"/>
    </location>
</feature>
<gene>
    <name evidence="8" type="ORF">ACHAWU_005324</name>
</gene>
<dbReference type="PANTHER" id="PTHR11675">
    <property type="entry name" value="N-ACETYLGALACTOSAMINYLTRANSFERASE"/>
    <property type="match status" value="1"/>
</dbReference>
<evidence type="ECO:0000259" key="7">
    <source>
        <dbReference type="Pfam" id="PF02709"/>
    </source>
</evidence>
<reference evidence="8 9" key="1">
    <citation type="submission" date="2024-10" db="EMBL/GenBank/DDBJ databases">
        <title>Updated reference genomes for cyclostephanoid diatoms.</title>
        <authorList>
            <person name="Roberts W.R."/>
            <person name="Alverson A.J."/>
        </authorList>
    </citation>
    <scope>NUCLEOTIDE SEQUENCE [LARGE SCALE GENOMIC DNA]</scope>
    <source>
        <strain evidence="8 9">AJA232-27</strain>
    </source>
</reference>
<feature type="transmembrane region" description="Helical" evidence="5">
    <location>
        <begin position="30"/>
        <end position="49"/>
    </location>
</feature>
<feature type="compositionally biased region" description="Basic and acidic residues" evidence="4">
    <location>
        <begin position="78"/>
        <end position="90"/>
    </location>
</feature>
<proteinExistence type="predicted"/>
<evidence type="ECO:0000259" key="6">
    <source>
        <dbReference type="Pfam" id="PF00535"/>
    </source>
</evidence>
<protein>
    <recommendedName>
        <fullName evidence="10">Polypeptide N-acetylgalactosaminyltransferase</fullName>
    </recommendedName>
</protein>
<evidence type="ECO:0000256" key="5">
    <source>
        <dbReference type="SAM" id="Phobius"/>
    </source>
</evidence>
<keyword evidence="9" id="KW-1185">Reference proteome</keyword>
<dbReference type="InterPro" id="IPR029044">
    <property type="entry name" value="Nucleotide-diphossugar_trans"/>
</dbReference>
<dbReference type="EMBL" id="JALLBG020000013">
    <property type="protein sequence ID" value="KAL3772273.1"/>
    <property type="molecule type" value="Genomic_DNA"/>
</dbReference>
<feature type="domain" description="Glycosyltransferase 2-like" evidence="6">
    <location>
        <begin position="247"/>
        <end position="382"/>
    </location>
</feature>
<name>A0ABD3N8A6_9STRA</name>
<keyword evidence="5" id="KW-0812">Transmembrane</keyword>
<keyword evidence="2" id="KW-1015">Disulfide bond</keyword>
<feature type="domain" description="Galactosyltransferase C-terminal" evidence="7">
    <location>
        <begin position="930"/>
        <end position="978"/>
    </location>
</feature>
<dbReference type="InterPro" id="IPR001173">
    <property type="entry name" value="Glyco_trans_2-like"/>
</dbReference>
<dbReference type="AlphaFoldDB" id="A0ABD3N8A6"/>
<keyword evidence="1" id="KW-0808">Transferase</keyword>
<dbReference type="GO" id="GO:0016740">
    <property type="term" value="F:transferase activity"/>
    <property type="evidence" value="ECO:0007669"/>
    <property type="project" value="UniProtKB-KW"/>
</dbReference>
<evidence type="ECO:0008006" key="10">
    <source>
        <dbReference type="Google" id="ProtNLM"/>
    </source>
</evidence>
<evidence type="ECO:0000313" key="9">
    <source>
        <dbReference type="Proteomes" id="UP001530293"/>
    </source>
</evidence>
<dbReference type="Gene3D" id="3.90.550.10">
    <property type="entry name" value="Spore Coat Polysaccharide Biosynthesis Protein SpsA, Chain A"/>
    <property type="match status" value="2"/>
</dbReference>
<dbReference type="Pfam" id="PF02709">
    <property type="entry name" value="Glyco_transf_7C"/>
    <property type="match status" value="2"/>
</dbReference>